<feature type="transmembrane region" description="Helical" evidence="8">
    <location>
        <begin position="367"/>
        <end position="392"/>
    </location>
</feature>
<organism evidence="9 10">
    <name type="scientific">Lachancea mirantina</name>
    <dbReference type="NCBI Taxonomy" id="1230905"/>
    <lineage>
        <taxon>Eukaryota</taxon>
        <taxon>Fungi</taxon>
        <taxon>Dikarya</taxon>
        <taxon>Ascomycota</taxon>
        <taxon>Saccharomycotina</taxon>
        <taxon>Saccharomycetes</taxon>
        <taxon>Saccharomycetales</taxon>
        <taxon>Saccharomycetaceae</taxon>
        <taxon>Lachancea</taxon>
    </lineage>
</organism>
<evidence type="ECO:0000313" key="9">
    <source>
        <dbReference type="EMBL" id="SCV00674.1"/>
    </source>
</evidence>
<dbReference type="GO" id="GO:0045332">
    <property type="term" value="P:phospholipid translocation"/>
    <property type="evidence" value="ECO:0007669"/>
    <property type="project" value="UniProtKB-UniRule"/>
</dbReference>
<dbReference type="OrthoDB" id="340608at2759"/>
<evidence type="ECO:0000256" key="6">
    <source>
        <dbReference type="PIRNR" id="PIRNR015840"/>
    </source>
</evidence>
<dbReference type="Pfam" id="PF03381">
    <property type="entry name" value="CDC50"/>
    <property type="match status" value="1"/>
</dbReference>
<reference evidence="9 10" key="1">
    <citation type="submission" date="2016-03" db="EMBL/GenBank/DDBJ databases">
        <authorList>
            <person name="Devillers H."/>
        </authorList>
    </citation>
    <scope>NUCLEOTIDE SEQUENCE [LARGE SCALE GENOMIC DNA]</scope>
    <source>
        <strain evidence="9">CBS 11717</strain>
    </source>
</reference>
<keyword evidence="4 8" id="KW-1133">Transmembrane helix</keyword>
<dbReference type="PANTHER" id="PTHR10926">
    <property type="entry name" value="CELL CYCLE CONTROL PROTEIN 50"/>
    <property type="match status" value="1"/>
</dbReference>
<evidence type="ECO:0000256" key="4">
    <source>
        <dbReference type="ARBA" id="ARBA00022989"/>
    </source>
</evidence>
<dbReference type="GO" id="GO:0005783">
    <property type="term" value="C:endoplasmic reticulum"/>
    <property type="evidence" value="ECO:0007669"/>
    <property type="project" value="TreeGrafter"/>
</dbReference>
<keyword evidence="3 8" id="KW-0812">Transmembrane</keyword>
<accession>A0A1G4K978</accession>
<keyword evidence="10" id="KW-1185">Reference proteome</keyword>
<sequence length="407" mass="46151">MQSISLKNMGAVFGKKEREPHKEEDDDLDASEFEEEETGPKKEKSKRPKETPFTQQRIAALNPVVTPKRVVPLYLFLAVIFVCFGAGMVTISSKVDQVLIYYDGCSTKASSDWETMNSSDYSWSFHKNKTYNVAPTWRYVPGDGSNVSATDGACQIRFTTPYDLPKSVYLSYWIEKFYGNHRRYVLSFSEDQIHGQNTTISDLKDVVGINCKPLVSNGEGKQYYPCGLIANAMFNDTFPMQLSGFDGTESYPLTNEGISWSTDKDRFRRTKLNYTLLAPPPNWIKRYPNGYNSTNVPDIHNWEEFQNWMRTPAFPTFQRLIRRNDNSSLPAGNYEVDIGLNWPVTEFGGRKAIFMTHGSSIGAKNSFLGVVYLIGGFICVAMALVIFSFAVICKRSSGDVRYLSWNK</sequence>
<dbReference type="Proteomes" id="UP000191024">
    <property type="component" value="Chromosome G"/>
</dbReference>
<evidence type="ECO:0000256" key="3">
    <source>
        <dbReference type="ARBA" id="ARBA00022692"/>
    </source>
</evidence>
<protein>
    <submittedName>
        <fullName evidence="9">LAMI_0G06590g1_1</fullName>
    </submittedName>
</protein>
<name>A0A1G4K978_9SACH</name>
<gene>
    <name evidence="9" type="ORF">LAMI_0G06590G</name>
</gene>
<dbReference type="GO" id="GO:0005794">
    <property type="term" value="C:Golgi apparatus"/>
    <property type="evidence" value="ECO:0007669"/>
    <property type="project" value="TreeGrafter"/>
</dbReference>
<evidence type="ECO:0000256" key="7">
    <source>
        <dbReference type="SAM" id="MobiDB-lite"/>
    </source>
</evidence>
<dbReference type="STRING" id="1230905.A0A1G4K978"/>
<dbReference type="InterPro" id="IPR005045">
    <property type="entry name" value="CDC50/LEM3_fam"/>
</dbReference>
<dbReference type="EMBL" id="LT598469">
    <property type="protein sequence ID" value="SCV00674.1"/>
    <property type="molecule type" value="Genomic_DNA"/>
</dbReference>
<evidence type="ECO:0000256" key="8">
    <source>
        <dbReference type="SAM" id="Phobius"/>
    </source>
</evidence>
<dbReference type="GO" id="GO:0005886">
    <property type="term" value="C:plasma membrane"/>
    <property type="evidence" value="ECO:0007669"/>
    <property type="project" value="TreeGrafter"/>
</dbReference>
<proteinExistence type="inferred from homology"/>
<feature type="compositionally biased region" description="Basic and acidic residues" evidence="7">
    <location>
        <begin position="14"/>
        <end position="23"/>
    </location>
</feature>
<comment type="similarity">
    <text evidence="2 6">Belongs to the CDC50/LEM3 family.</text>
</comment>
<dbReference type="PANTHER" id="PTHR10926:SF20">
    <property type="entry name" value="PHOSPHOLIPID-TRANSPORTING ATPASE ACCESSORY SUBUNIT LEM3"/>
    <property type="match status" value="1"/>
</dbReference>
<dbReference type="AlphaFoldDB" id="A0A1G4K978"/>
<evidence type="ECO:0000256" key="5">
    <source>
        <dbReference type="ARBA" id="ARBA00023136"/>
    </source>
</evidence>
<feature type="region of interest" description="Disordered" evidence="7">
    <location>
        <begin position="1"/>
        <end position="52"/>
    </location>
</feature>
<evidence type="ECO:0000256" key="1">
    <source>
        <dbReference type="ARBA" id="ARBA00004370"/>
    </source>
</evidence>
<evidence type="ECO:0000256" key="2">
    <source>
        <dbReference type="ARBA" id="ARBA00009457"/>
    </source>
</evidence>
<feature type="transmembrane region" description="Helical" evidence="8">
    <location>
        <begin position="71"/>
        <end position="91"/>
    </location>
</feature>
<comment type="subcellular location">
    <subcellularLocation>
        <location evidence="1">Membrane</location>
    </subcellularLocation>
</comment>
<feature type="compositionally biased region" description="Acidic residues" evidence="7">
    <location>
        <begin position="24"/>
        <end position="37"/>
    </location>
</feature>
<dbReference type="PIRSF" id="PIRSF015840">
    <property type="entry name" value="DUF284_TM_euk"/>
    <property type="match status" value="1"/>
</dbReference>
<keyword evidence="5 6" id="KW-0472">Membrane</keyword>
<evidence type="ECO:0000313" key="10">
    <source>
        <dbReference type="Proteomes" id="UP000191024"/>
    </source>
</evidence>